<dbReference type="STRING" id="314285.KT71_11940"/>
<keyword evidence="3 4" id="KW-0732">Signal</keyword>
<dbReference type="eggNOG" id="COG0715">
    <property type="taxonomic scope" value="Bacteria"/>
</dbReference>
<dbReference type="Proteomes" id="UP000019205">
    <property type="component" value="Chromosome"/>
</dbReference>
<dbReference type="AlphaFoldDB" id="A4AA92"/>
<dbReference type="HOGENOM" id="CLU_028871_3_2_6"/>
<dbReference type="EMBL" id="AAOA02000003">
    <property type="protein sequence ID" value="EAQ96969.1"/>
    <property type="molecule type" value="Genomic_DNA"/>
</dbReference>
<dbReference type="RefSeq" id="WP_008294818.1">
    <property type="nucleotide sequence ID" value="NZ_CM002299.1"/>
</dbReference>
<feature type="signal peptide" evidence="4">
    <location>
        <begin position="1"/>
        <end position="24"/>
    </location>
</feature>
<proteinExistence type="inferred from homology"/>
<dbReference type="PANTHER" id="PTHR30024">
    <property type="entry name" value="ALIPHATIC SULFONATES-BINDING PROTEIN-RELATED"/>
    <property type="match status" value="1"/>
</dbReference>
<reference evidence="5 6" key="1">
    <citation type="journal article" date="2007" name="Proc. Natl. Acad. Sci. U.S.A.">
        <title>Characterization of a marine gammaproteobacterium capable of aerobic anoxygenic photosynthesis.</title>
        <authorList>
            <person name="Fuchs B.M."/>
            <person name="Spring S."/>
            <person name="Teeling H."/>
            <person name="Quast C."/>
            <person name="Wulf J."/>
            <person name="Schattenhofer M."/>
            <person name="Yan S."/>
            <person name="Ferriera S."/>
            <person name="Johnson J."/>
            <person name="Glockner F.O."/>
            <person name="Amann R."/>
        </authorList>
    </citation>
    <scope>NUCLEOTIDE SEQUENCE [LARGE SCALE GENOMIC DNA]</scope>
    <source>
        <strain evidence="5">KT71</strain>
    </source>
</reference>
<organism evidence="5 6">
    <name type="scientific">Congregibacter litoralis KT71</name>
    <dbReference type="NCBI Taxonomy" id="314285"/>
    <lineage>
        <taxon>Bacteria</taxon>
        <taxon>Pseudomonadati</taxon>
        <taxon>Pseudomonadota</taxon>
        <taxon>Gammaproteobacteria</taxon>
        <taxon>Cellvibrionales</taxon>
        <taxon>Halieaceae</taxon>
        <taxon>Congregibacter</taxon>
    </lineage>
</organism>
<dbReference type="SUPFAM" id="SSF53850">
    <property type="entry name" value="Periplasmic binding protein-like II"/>
    <property type="match status" value="1"/>
</dbReference>
<dbReference type="PROSITE" id="PS51257">
    <property type="entry name" value="PROKAR_LIPOPROTEIN"/>
    <property type="match status" value="1"/>
</dbReference>
<dbReference type="GO" id="GO:0042597">
    <property type="term" value="C:periplasmic space"/>
    <property type="evidence" value="ECO:0007669"/>
    <property type="project" value="UniProtKB-SubCell"/>
</dbReference>
<evidence type="ECO:0000313" key="6">
    <source>
        <dbReference type="Proteomes" id="UP000019205"/>
    </source>
</evidence>
<comment type="subcellular location">
    <subcellularLocation>
        <location evidence="1">Periplasm</location>
    </subcellularLocation>
</comment>
<comment type="similarity">
    <text evidence="2">Belongs to the bacterial solute-binding protein SsuA/TauA family.</text>
</comment>
<reference evidence="5 6" key="2">
    <citation type="journal article" date="2009" name="PLoS ONE">
        <title>The photosynthetic apparatus and its regulation in the aerobic gammaproteobacterium Congregibacter litoralis gen. nov., sp. nov.</title>
        <authorList>
            <person name="Spring S."/>
            <person name="Lunsdorf H."/>
            <person name="Fuchs B.M."/>
            <person name="Tindall B.J."/>
        </authorList>
    </citation>
    <scope>NUCLEOTIDE SEQUENCE [LARGE SCALE GENOMIC DNA]</scope>
    <source>
        <strain evidence="5">KT71</strain>
    </source>
</reference>
<protein>
    <submittedName>
        <fullName evidence="5">ABC-type nitrate/sulfonate/bicarbonate transport system, periplasmic component</fullName>
    </submittedName>
</protein>
<evidence type="ECO:0000256" key="4">
    <source>
        <dbReference type="SAM" id="SignalP"/>
    </source>
</evidence>
<comment type="caution">
    <text evidence="5">The sequence shown here is derived from an EMBL/GenBank/DDBJ whole genome shotgun (WGS) entry which is preliminary data.</text>
</comment>
<name>A4AA92_9GAMM</name>
<dbReference type="OrthoDB" id="5292144at2"/>
<dbReference type="PANTHER" id="PTHR30024:SF47">
    <property type="entry name" value="TAURINE-BINDING PERIPLASMIC PROTEIN"/>
    <property type="match status" value="1"/>
</dbReference>
<keyword evidence="6" id="KW-1185">Reference proteome</keyword>
<evidence type="ECO:0000256" key="2">
    <source>
        <dbReference type="ARBA" id="ARBA00010742"/>
    </source>
</evidence>
<sequence length="313" mass="33876">MKLALVLCMGLSLCALLASCQPRAELHIAFHPWVGYETLSLAEEFQWLPDNVVLHRFPSSQGSMEALLAGDVQAAALTLDEALRLRDKLPRLAIVLVMNESAGADVILGGEGVASVGDLKGARVAYQPDSVSEYLLRMALDTEGLSIDDVISVELPPGNQVQAFRRGDIDAVVTYPPMADDLIALGARGIFDSGETSNTIFDVLAVDRRGLVNRQEILSQVTAAHFEVLKYLDRSLEDTVYRFAEYQQTNAAAVRETLTKIRLPDLPAVRGLLAPGGAIARTSEALLKAGIVPVASEDLRDTIDGRYLPRGPR</sequence>
<accession>A4AA92</accession>
<evidence type="ECO:0000256" key="1">
    <source>
        <dbReference type="ARBA" id="ARBA00004418"/>
    </source>
</evidence>
<dbReference type="Gene3D" id="3.40.190.10">
    <property type="entry name" value="Periplasmic binding protein-like II"/>
    <property type="match status" value="2"/>
</dbReference>
<feature type="chain" id="PRO_5002665778" evidence="4">
    <location>
        <begin position="25"/>
        <end position="313"/>
    </location>
</feature>
<dbReference type="Pfam" id="PF13379">
    <property type="entry name" value="NMT1_2"/>
    <property type="match status" value="1"/>
</dbReference>
<evidence type="ECO:0000256" key="3">
    <source>
        <dbReference type="ARBA" id="ARBA00022729"/>
    </source>
</evidence>
<gene>
    <name evidence="5" type="ORF">KT71_11940</name>
</gene>
<evidence type="ECO:0000313" key="5">
    <source>
        <dbReference type="EMBL" id="EAQ96969.1"/>
    </source>
</evidence>